<evidence type="ECO:0000313" key="5">
    <source>
        <dbReference type="Proteomes" id="UP000214646"/>
    </source>
</evidence>
<reference evidence="5" key="1">
    <citation type="submission" date="2017-06" db="EMBL/GenBank/DDBJ databases">
        <title>Genome analysis of Fimbriiglobus ruber SP5, the first member of the order Planctomycetales with confirmed chitinolytic capability.</title>
        <authorList>
            <person name="Ravin N.V."/>
            <person name="Rakitin A.L."/>
            <person name="Ivanova A.A."/>
            <person name="Beletsky A.V."/>
            <person name="Kulichevskaya I.S."/>
            <person name="Mardanov A.V."/>
            <person name="Dedysh S.N."/>
        </authorList>
    </citation>
    <scope>NUCLEOTIDE SEQUENCE [LARGE SCALE GENOMIC DNA]</scope>
    <source>
        <strain evidence="5">SP5</strain>
    </source>
</reference>
<keyword evidence="5" id="KW-1185">Reference proteome</keyword>
<evidence type="ECO:0000259" key="2">
    <source>
        <dbReference type="Pfam" id="PF07583"/>
    </source>
</evidence>
<comment type="caution">
    <text evidence="4">The sequence shown here is derived from an EMBL/GenBank/DDBJ whole genome shotgun (WGS) entry which is preliminary data.</text>
</comment>
<feature type="signal peptide" evidence="1">
    <location>
        <begin position="1"/>
        <end position="21"/>
    </location>
</feature>
<dbReference type="Pfam" id="PF07583">
    <property type="entry name" value="PSCyt2"/>
    <property type="match status" value="1"/>
</dbReference>
<dbReference type="SUPFAM" id="SSF49373">
    <property type="entry name" value="Invasin/intimin cell-adhesion fragments"/>
    <property type="match status" value="1"/>
</dbReference>
<evidence type="ECO:0000259" key="3">
    <source>
        <dbReference type="Pfam" id="PF07587"/>
    </source>
</evidence>
<protein>
    <recommendedName>
        <fullName evidence="6">Translation initiation factor 2</fullName>
    </recommendedName>
</protein>
<dbReference type="Pfam" id="PF07587">
    <property type="entry name" value="PSD1"/>
    <property type="match status" value="1"/>
</dbReference>
<evidence type="ECO:0000256" key="1">
    <source>
        <dbReference type="SAM" id="SignalP"/>
    </source>
</evidence>
<dbReference type="Proteomes" id="UP000214646">
    <property type="component" value="Unassembled WGS sequence"/>
</dbReference>
<dbReference type="EMBL" id="NIDE01000008">
    <property type="protein sequence ID" value="OWK40186.1"/>
    <property type="molecule type" value="Genomic_DNA"/>
</dbReference>
<feature type="chain" id="PRO_5012262650" description="Translation initiation factor 2" evidence="1">
    <location>
        <begin position="22"/>
        <end position="738"/>
    </location>
</feature>
<proteinExistence type="predicted"/>
<evidence type="ECO:0000313" key="4">
    <source>
        <dbReference type="EMBL" id="OWK40186.1"/>
    </source>
</evidence>
<feature type="domain" description="DUF1553" evidence="3">
    <location>
        <begin position="482"/>
        <end position="707"/>
    </location>
</feature>
<dbReference type="PANTHER" id="PTHR35889:SF3">
    <property type="entry name" value="F-BOX DOMAIN-CONTAINING PROTEIN"/>
    <property type="match status" value="1"/>
</dbReference>
<sequence>MRVPVLIAVAGMATVFARADAADLAVPKPGEPVSFVRQVVPALGVAGCNAGACHGTPSGKNGFKLSLRGFDPAADYKQLVHDSAGRRVSVADPDQSLILLKGRGKVPHEGGIRLRPGDPADAVLREWVRQGAKTDPVDLPAHARLEVRPANTLVRAPVRTQQVTTTAHFADRSTADVTRLTVFRSSDEAVARVDANGLVTFAKTGEVAIQTKYLNEIVSVRLTFVEPDPAFRWPDPPANNYVDELLYAKQRLLQLAPSELAADTEFLRRTHLDLIGVLPTPAEAEAFLTDADPAKRDKLIDRLLERPEFADFWALKWADVLNVNRRAVQAKGAYLYVQWLRNHFLANTPFDQVVRELLTASGSTFLNPPASYFRSDRKVRKPDDLGRSTAQLFLGIRMSCAECHNHPFERWTQDDYYGLAAFFARVKDRPDPLYPRLNRFNLGALDIFHAKSGEVVHPRIKEPQPPRFLGGEIPVIGPDEDRRVALANWVTDKKNPFFARSTANRVWYHLLGRGLVDPVDDFRDSNPAASDELLDALAKDFADHNFDLRHLVRTVMRSRTYQLSAASTEANAPDERFFSHAVTKLLSAEVLLDALSDATGVPEIFEGTKPGTRATQLPDGDVFHHPFLKAFGQPARETACECERQADSSLGHALQLINGPTLKVKLIAPDNRVGRLLKEGKPADAALRELYLATLTRPPTAVEERAALLHLASAPDRRQAWEDVHWALLNSKEFLFRH</sequence>
<dbReference type="OrthoDB" id="289126at2"/>
<dbReference type="InterPro" id="IPR011444">
    <property type="entry name" value="DUF1549"/>
</dbReference>
<keyword evidence="1" id="KW-0732">Signal</keyword>
<dbReference type="InterPro" id="IPR008964">
    <property type="entry name" value="Invasin/intimin_cell_adhesion"/>
</dbReference>
<dbReference type="AlphaFoldDB" id="A0A225DRI6"/>
<name>A0A225DRI6_9BACT</name>
<evidence type="ECO:0008006" key="6">
    <source>
        <dbReference type="Google" id="ProtNLM"/>
    </source>
</evidence>
<dbReference type="Gene3D" id="2.60.40.1080">
    <property type="match status" value="1"/>
</dbReference>
<feature type="domain" description="DUF1549" evidence="2">
    <location>
        <begin position="242"/>
        <end position="427"/>
    </location>
</feature>
<accession>A0A225DRI6</accession>
<organism evidence="4 5">
    <name type="scientific">Fimbriiglobus ruber</name>
    <dbReference type="NCBI Taxonomy" id="1908690"/>
    <lineage>
        <taxon>Bacteria</taxon>
        <taxon>Pseudomonadati</taxon>
        <taxon>Planctomycetota</taxon>
        <taxon>Planctomycetia</taxon>
        <taxon>Gemmatales</taxon>
        <taxon>Gemmataceae</taxon>
        <taxon>Fimbriiglobus</taxon>
    </lineage>
</organism>
<dbReference type="InterPro" id="IPR022655">
    <property type="entry name" value="DUF1553"/>
</dbReference>
<dbReference type="PANTHER" id="PTHR35889">
    <property type="entry name" value="CYCLOINULO-OLIGOSACCHARIDE FRUCTANOTRANSFERASE-RELATED"/>
    <property type="match status" value="1"/>
</dbReference>
<dbReference type="RefSeq" id="WP_088256150.1">
    <property type="nucleotide sequence ID" value="NZ_NIDE01000008.1"/>
</dbReference>
<gene>
    <name evidence="4" type="ORF">FRUB_05105</name>
</gene>